<dbReference type="Proteomes" id="UP000826271">
    <property type="component" value="Unassembled WGS sequence"/>
</dbReference>
<dbReference type="EMBL" id="WHWC01000014">
    <property type="protein sequence ID" value="KAG8369577.1"/>
    <property type="molecule type" value="Genomic_DNA"/>
</dbReference>
<reference evidence="1" key="1">
    <citation type="submission" date="2019-10" db="EMBL/GenBank/DDBJ databases">
        <authorList>
            <person name="Zhang R."/>
            <person name="Pan Y."/>
            <person name="Wang J."/>
            <person name="Ma R."/>
            <person name="Yu S."/>
        </authorList>
    </citation>
    <scope>NUCLEOTIDE SEQUENCE</scope>
    <source>
        <strain evidence="1">LA-IB0</strain>
        <tissue evidence="1">Leaf</tissue>
    </source>
</reference>
<evidence type="ECO:0000313" key="1">
    <source>
        <dbReference type="EMBL" id="KAG8369577.1"/>
    </source>
</evidence>
<proteinExistence type="predicted"/>
<keyword evidence="2" id="KW-1185">Reference proteome</keyword>
<accession>A0AAV6WMM0</accession>
<dbReference type="AlphaFoldDB" id="A0AAV6WMM0"/>
<sequence>MLPYNASVASLFDPTTRTWNTQIVRQIFWAPDVDAILSIPLAQHPIDDLLVWHYSKNGIFLVKNVETDVHILIECDMARKIWSLSDLPWDIVAHWHGSAETWLRFVAHRLDSSDFHLFLTLAWSTWSARNKVVWDNDIIKPRSIVSQAKAFLGAFHNAQAVAVQNPSPESHTLAWSAVSNHEGSVDPPASIFQFLVSDSDKVF</sequence>
<organism evidence="1 2">
    <name type="scientific">Buddleja alternifolia</name>
    <dbReference type="NCBI Taxonomy" id="168488"/>
    <lineage>
        <taxon>Eukaryota</taxon>
        <taxon>Viridiplantae</taxon>
        <taxon>Streptophyta</taxon>
        <taxon>Embryophyta</taxon>
        <taxon>Tracheophyta</taxon>
        <taxon>Spermatophyta</taxon>
        <taxon>Magnoliopsida</taxon>
        <taxon>eudicotyledons</taxon>
        <taxon>Gunneridae</taxon>
        <taxon>Pentapetalae</taxon>
        <taxon>asterids</taxon>
        <taxon>lamiids</taxon>
        <taxon>Lamiales</taxon>
        <taxon>Scrophulariaceae</taxon>
        <taxon>Buddlejeae</taxon>
        <taxon>Buddleja</taxon>
    </lineage>
</organism>
<gene>
    <name evidence="1" type="ORF">BUALT_Bualt14G0027800</name>
</gene>
<evidence type="ECO:0000313" key="2">
    <source>
        <dbReference type="Proteomes" id="UP000826271"/>
    </source>
</evidence>
<name>A0AAV6WMM0_9LAMI</name>
<protein>
    <submittedName>
        <fullName evidence="1">Uncharacterized protein</fullName>
    </submittedName>
</protein>
<comment type="caution">
    <text evidence="1">The sequence shown here is derived from an EMBL/GenBank/DDBJ whole genome shotgun (WGS) entry which is preliminary data.</text>
</comment>